<sequence>MIPRTAVVIVNYGAIGILEPNAANVSPPGGGFVVVVDCFSSASERQRVEAACARHGWVPVMLAENAGFGGGTNAGAVAALQRGAEVIVGLNPDATIDPDSLVQLARTAAEDPSALVSPTIVDGAGGVWFGGSDLYLDDGSIAGIRRRVERTGRPRHEWATGACFAMSAELWERLGGFDEEYFLYWEDVDLSRRVLDLGGSLRTLAATAVHDEGQTHVDAVRGRAKSETYYYHNIRNRLLYAAKHGDAETIRRWWRATPRVSWQILMQGGRAQLRTVAPWRALLRGIRDGRRALRSASVR</sequence>
<dbReference type="KEGG" id="moo:BWL13_00217"/>
<dbReference type="Proteomes" id="UP000024001">
    <property type="component" value="Unassembled WGS sequence"/>
</dbReference>
<evidence type="ECO:0000256" key="4">
    <source>
        <dbReference type="ARBA" id="ARBA00022679"/>
    </source>
</evidence>
<name>A0A031FT45_9MICO</name>
<dbReference type="PANTHER" id="PTHR43179:SF12">
    <property type="entry name" value="GALACTOFURANOSYLTRANSFERASE GLFT2"/>
    <property type="match status" value="1"/>
</dbReference>
<dbReference type="InterPro" id="IPR001173">
    <property type="entry name" value="Glyco_trans_2-like"/>
</dbReference>
<dbReference type="eggNOG" id="COG1216">
    <property type="taxonomic scope" value="Bacteria"/>
</dbReference>
<dbReference type="PANTHER" id="PTHR43179">
    <property type="entry name" value="RHAMNOSYLTRANSFERASE WBBL"/>
    <property type="match status" value="1"/>
</dbReference>
<organism evidence="6 7">
    <name type="scientific">Microbacterium oleivorans</name>
    <dbReference type="NCBI Taxonomy" id="273677"/>
    <lineage>
        <taxon>Bacteria</taxon>
        <taxon>Bacillati</taxon>
        <taxon>Actinomycetota</taxon>
        <taxon>Actinomycetes</taxon>
        <taxon>Micrococcales</taxon>
        <taxon>Microbacteriaceae</taxon>
        <taxon>Microbacterium</taxon>
    </lineage>
</organism>
<dbReference type="GeneID" id="91430632"/>
<evidence type="ECO:0000256" key="3">
    <source>
        <dbReference type="ARBA" id="ARBA00022676"/>
    </source>
</evidence>
<keyword evidence="4 6" id="KW-0808">Transferase</keyword>
<dbReference type="Gene3D" id="3.90.550.10">
    <property type="entry name" value="Spore Coat Polysaccharide Biosynthesis Protein SpsA, Chain A"/>
    <property type="match status" value="1"/>
</dbReference>
<dbReference type="GO" id="GO:0016757">
    <property type="term" value="F:glycosyltransferase activity"/>
    <property type="evidence" value="ECO:0007669"/>
    <property type="project" value="UniProtKB-KW"/>
</dbReference>
<gene>
    <name evidence="6" type="ORF">BW34_01464</name>
</gene>
<reference evidence="6 7" key="1">
    <citation type="submission" date="2014-03" db="EMBL/GenBank/DDBJ databases">
        <title>Draft Genome Sequences of 13 Willow Endophytes.</title>
        <authorList>
            <person name="Gan H.Y."/>
            <person name="Gan H.M."/>
            <person name="Savka M.A."/>
            <person name="Hudson A.O."/>
        </authorList>
    </citation>
    <scope>NUCLEOTIDE SEQUENCE [LARGE SCALE GENOMIC DNA]</scope>
    <source>
        <strain evidence="6 7">RIT293</strain>
    </source>
</reference>
<evidence type="ECO:0000259" key="5">
    <source>
        <dbReference type="Pfam" id="PF13632"/>
    </source>
</evidence>
<keyword evidence="3" id="KW-0328">Glycosyltransferase</keyword>
<dbReference type="EMBL" id="JFYO01000005">
    <property type="protein sequence ID" value="EZP27477.1"/>
    <property type="molecule type" value="Genomic_DNA"/>
</dbReference>
<dbReference type="PATRIC" id="fig|273677.3.peg.1444"/>
<evidence type="ECO:0000256" key="1">
    <source>
        <dbReference type="ARBA" id="ARBA00004776"/>
    </source>
</evidence>
<dbReference type="Pfam" id="PF13632">
    <property type="entry name" value="Glyco_trans_2_3"/>
    <property type="match status" value="1"/>
</dbReference>
<dbReference type="RefSeq" id="WP_052009425.1">
    <property type="nucleotide sequence ID" value="NZ_CP031421.1"/>
</dbReference>
<evidence type="ECO:0000313" key="6">
    <source>
        <dbReference type="EMBL" id="EZP27477.1"/>
    </source>
</evidence>
<comment type="caution">
    <text evidence="6">The sequence shown here is derived from an EMBL/GenBank/DDBJ whole genome shotgun (WGS) entry which is preliminary data.</text>
</comment>
<proteinExistence type="inferred from homology"/>
<comment type="pathway">
    <text evidence="1">Cell wall biogenesis; cell wall polysaccharide biosynthesis.</text>
</comment>
<comment type="similarity">
    <text evidence="2">Belongs to the glycosyltransferase 2 family.</text>
</comment>
<protein>
    <submittedName>
        <fullName evidence="6">Putative dual-domain glycosyl transferase</fullName>
    </submittedName>
</protein>
<dbReference type="SUPFAM" id="SSF53448">
    <property type="entry name" value="Nucleotide-diphospho-sugar transferases"/>
    <property type="match status" value="1"/>
</dbReference>
<dbReference type="InterPro" id="IPR029044">
    <property type="entry name" value="Nucleotide-diphossugar_trans"/>
</dbReference>
<dbReference type="AlphaFoldDB" id="A0A031FT45"/>
<dbReference type="OrthoDB" id="9771846at2"/>
<accession>A0A031FT45</accession>
<feature type="domain" description="Glycosyltransferase 2-like" evidence="5">
    <location>
        <begin position="87"/>
        <end position="231"/>
    </location>
</feature>
<evidence type="ECO:0000256" key="2">
    <source>
        <dbReference type="ARBA" id="ARBA00006739"/>
    </source>
</evidence>
<evidence type="ECO:0000313" key="7">
    <source>
        <dbReference type="Proteomes" id="UP000024001"/>
    </source>
</evidence>
<keyword evidence="7" id="KW-1185">Reference proteome</keyword>